<dbReference type="STRING" id="947166.A0A1D1VRB4"/>
<feature type="compositionally biased region" description="Acidic residues" evidence="1">
    <location>
        <begin position="46"/>
        <end position="55"/>
    </location>
</feature>
<dbReference type="EMBL" id="BDGG01000007">
    <property type="protein sequence ID" value="GAV01494.1"/>
    <property type="molecule type" value="Genomic_DNA"/>
</dbReference>
<evidence type="ECO:0000313" key="3">
    <source>
        <dbReference type="EMBL" id="GAV01494.1"/>
    </source>
</evidence>
<accession>A0A1D1VRB4</accession>
<feature type="region of interest" description="Disordered" evidence="1">
    <location>
        <begin position="129"/>
        <end position="148"/>
    </location>
</feature>
<dbReference type="Pfam" id="PF02213">
    <property type="entry name" value="GYF"/>
    <property type="match status" value="1"/>
</dbReference>
<dbReference type="Gene3D" id="3.30.1490.40">
    <property type="match status" value="1"/>
</dbReference>
<dbReference type="SMART" id="SM00444">
    <property type="entry name" value="GYF"/>
    <property type="match status" value="1"/>
</dbReference>
<feature type="region of interest" description="Disordered" evidence="1">
    <location>
        <begin position="1"/>
        <end position="78"/>
    </location>
</feature>
<keyword evidence="4" id="KW-1185">Reference proteome</keyword>
<dbReference type="InterPro" id="IPR039905">
    <property type="entry name" value="CD2BP2/Lin1"/>
</dbReference>
<feature type="region of interest" description="Disordered" evidence="1">
    <location>
        <begin position="255"/>
        <end position="282"/>
    </location>
</feature>
<feature type="compositionally biased region" description="Basic and acidic residues" evidence="1">
    <location>
        <begin position="129"/>
        <end position="138"/>
    </location>
</feature>
<dbReference type="PANTHER" id="PTHR13138">
    <property type="entry name" value="PROTEIN LIN1"/>
    <property type="match status" value="1"/>
</dbReference>
<proteinExistence type="predicted"/>
<dbReference type="PANTHER" id="PTHR13138:SF3">
    <property type="entry name" value="CD2 ANTIGEN CYTOPLASMIC TAIL-BINDING PROTEIN 2"/>
    <property type="match status" value="1"/>
</dbReference>
<dbReference type="PROSITE" id="PS50829">
    <property type="entry name" value="GYF"/>
    <property type="match status" value="1"/>
</dbReference>
<protein>
    <recommendedName>
        <fullName evidence="2">GYF domain-containing protein</fullName>
    </recommendedName>
</protein>
<feature type="compositionally biased region" description="Basic and acidic residues" evidence="1">
    <location>
        <begin position="35"/>
        <end position="45"/>
    </location>
</feature>
<feature type="compositionally biased region" description="Polar residues" evidence="1">
    <location>
        <begin position="263"/>
        <end position="282"/>
    </location>
</feature>
<organism evidence="3 4">
    <name type="scientific">Ramazzottius varieornatus</name>
    <name type="common">Water bear</name>
    <name type="synonym">Tardigrade</name>
    <dbReference type="NCBI Taxonomy" id="947166"/>
    <lineage>
        <taxon>Eukaryota</taxon>
        <taxon>Metazoa</taxon>
        <taxon>Ecdysozoa</taxon>
        <taxon>Tardigrada</taxon>
        <taxon>Eutardigrada</taxon>
        <taxon>Parachela</taxon>
        <taxon>Hypsibioidea</taxon>
        <taxon>Ramazzottiidae</taxon>
        <taxon>Ramazzottius</taxon>
    </lineage>
</organism>
<feature type="compositionally biased region" description="Acidic residues" evidence="1">
    <location>
        <begin position="63"/>
        <end position="72"/>
    </location>
</feature>
<dbReference type="InterPro" id="IPR003169">
    <property type="entry name" value="GYF"/>
</dbReference>
<feature type="domain" description="GYF" evidence="2">
    <location>
        <begin position="283"/>
        <end position="341"/>
    </location>
</feature>
<reference evidence="3 4" key="1">
    <citation type="journal article" date="2016" name="Nat. Commun.">
        <title>Extremotolerant tardigrade genome and improved radiotolerance of human cultured cells by tardigrade-unique protein.</title>
        <authorList>
            <person name="Hashimoto T."/>
            <person name="Horikawa D.D."/>
            <person name="Saito Y."/>
            <person name="Kuwahara H."/>
            <person name="Kozuka-Hata H."/>
            <person name="Shin-I T."/>
            <person name="Minakuchi Y."/>
            <person name="Ohishi K."/>
            <person name="Motoyama A."/>
            <person name="Aizu T."/>
            <person name="Enomoto A."/>
            <person name="Kondo K."/>
            <person name="Tanaka S."/>
            <person name="Hara Y."/>
            <person name="Koshikawa S."/>
            <person name="Sagara H."/>
            <person name="Miura T."/>
            <person name="Yokobori S."/>
            <person name="Miyagawa K."/>
            <person name="Suzuki Y."/>
            <person name="Kubo T."/>
            <person name="Oyama M."/>
            <person name="Kohara Y."/>
            <person name="Fujiyama A."/>
            <person name="Arakawa K."/>
            <person name="Katayama T."/>
            <person name="Toyoda A."/>
            <person name="Kunieda T."/>
        </authorList>
    </citation>
    <scope>NUCLEOTIDE SEQUENCE [LARGE SCALE GENOMIC DNA]</scope>
    <source>
        <strain evidence="3 4">YOKOZUNA-1</strain>
    </source>
</reference>
<dbReference type="FunFam" id="3.30.1490.40:FF:000005">
    <property type="entry name" value="CD2 antigen cytoplasmic tail-binding protein 2"/>
    <property type="match status" value="1"/>
</dbReference>
<evidence type="ECO:0000256" key="1">
    <source>
        <dbReference type="SAM" id="MobiDB-lite"/>
    </source>
</evidence>
<dbReference type="Proteomes" id="UP000186922">
    <property type="component" value="Unassembled WGS sequence"/>
</dbReference>
<dbReference type="InterPro" id="IPR035445">
    <property type="entry name" value="GYF-like_dom_sf"/>
</dbReference>
<dbReference type="OrthoDB" id="331341at2759"/>
<feature type="compositionally biased region" description="Polar residues" evidence="1">
    <location>
        <begin position="1"/>
        <end position="11"/>
    </location>
</feature>
<dbReference type="AlphaFoldDB" id="A0A1D1VRB4"/>
<comment type="caution">
    <text evidence="3">The sequence shown here is derived from an EMBL/GenBank/DDBJ whole genome shotgun (WGS) entry which is preliminary data.</text>
</comment>
<evidence type="ECO:0000259" key="2">
    <source>
        <dbReference type="PROSITE" id="PS50829"/>
    </source>
</evidence>
<sequence>MPGRNMDTSEGTVRKRAADDDDSDDPAFKRPKIPGKADRDTKAIDSDDEDAEEGGDTEKYDILQDDDVEGQEEGTFKVDEGVRITPFNIQEELEEGHFDTDGHYHFSTDKEIKDAWLDGLDQFANEDFEKQQQKKADDAEAEAAAAPPVPSDAELYTILLSIMQPGETVTKALRRVGGAMKPVQRQKKGQKAEGAPTEVDEAKEKFDKLTTAADTLLQKGHLETYQNNYEKLAFLLKKENERLAGMTVSKQHDIFGDEFDPTAESTSDSKPSLQSEAQPESSQTFWEYKWKNTDEEAIHGPYSSEQMNEWVQQDFFKDGVFVRKAGAIDAPFYTSKRVDFDLYV</sequence>
<dbReference type="SUPFAM" id="SSF55277">
    <property type="entry name" value="GYF domain"/>
    <property type="match status" value="1"/>
</dbReference>
<name>A0A1D1VRB4_RAMVA</name>
<evidence type="ECO:0000313" key="4">
    <source>
        <dbReference type="Proteomes" id="UP000186922"/>
    </source>
</evidence>
<dbReference type="GO" id="GO:0005682">
    <property type="term" value="C:U5 snRNP"/>
    <property type="evidence" value="ECO:0007669"/>
    <property type="project" value="InterPro"/>
</dbReference>
<gene>
    <name evidence="3" type="primary">RvY_12199-1</name>
    <name evidence="3" type="synonym">RvY_12199.1</name>
    <name evidence="3" type="ORF">RvY_12199</name>
</gene>
<feature type="region of interest" description="Disordered" evidence="1">
    <location>
        <begin position="180"/>
        <end position="201"/>
    </location>
</feature>